<sequence length="289" mass="31982">MPGPSKRRFKLGGMDLEALGQCVRRVQGSGQEYAAMQVSHGGNNHFGYKVVAMAREALQDHPNPELRDLRGLETAWKVKLLSGAPAKENEDPDGVGLQDWQVVLYCAGSSPNAALDLVHLILKHKVNKGHAVVMPNLCVAAPPQCDLLILPEPWVLFPAAEMLPPFGAVPPSGRRHILGQLEIKEARGDSQAENILYIFSLFGGIYLFRELFEASGIPGTYIKQGGDSDYMRYMEFTDSDEHKEQIQHVLQNVLLRRPVYFINGTGDADNGMAVWMIAQDSVFLQETDK</sequence>
<accession>A0A1Q9BZR7</accession>
<dbReference type="Proteomes" id="UP000186817">
    <property type="component" value="Unassembled WGS sequence"/>
</dbReference>
<dbReference type="OrthoDB" id="406616at2759"/>
<protein>
    <submittedName>
        <fullName evidence="1">Uncharacterized protein</fullName>
    </submittedName>
</protein>
<proteinExistence type="predicted"/>
<evidence type="ECO:0000313" key="2">
    <source>
        <dbReference type="Proteomes" id="UP000186817"/>
    </source>
</evidence>
<evidence type="ECO:0000313" key="1">
    <source>
        <dbReference type="EMBL" id="OLP76174.1"/>
    </source>
</evidence>
<gene>
    <name evidence="1" type="ORF">AK812_SmicGene43929</name>
</gene>
<name>A0A1Q9BZR7_SYMMI</name>
<dbReference type="EMBL" id="LSRX01002115">
    <property type="protein sequence ID" value="OLP76174.1"/>
    <property type="molecule type" value="Genomic_DNA"/>
</dbReference>
<reference evidence="1 2" key="1">
    <citation type="submission" date="2016-02" db="EMBL/GenBank/DDBJ databases">
        <title>Genome analysis of coral dinoflagellate symbionts highlights evolutionary adaptations to a symbiotic lifestyle.</title>
        <authorList>
            <person name="Aranda M."/>
            <person name="Li Y."/>
            <person name="Liew Y.J."/>
            <person name="Baumgarten S."/>
            <person name="Simakov O."/>
            <person name="Wilson M."/>
            <person name="Piel J."/>
            <person name="Ashoor H."/>
            <person name="Bougouffa S."/>
            <person name="Bajic V.B."/>
            <person name="Ryu T."/>
            <person name="Ravasi T."/>
            <person name="Bayer T."/>
            <person name="Micklem G."/>
            <person name="Kim H."/>
            <person name="Bhak J."/>
            <person name="Lajeunesse T.C."/>
            <person name="Voolstra C.R."/>
        </authorList>
    </citation>
    <scope>NUCLEOTIDE SEQUENCE [LARGE SCALE GENOMIC DNA]</scope>
    <source>
        <strain evidence="1 2">CCMP2467</strain>
    </source>
</reference>
<comment type="caution">
    <text evidence="1">The sequence shown here is derived from an EMBL/GenBank/DDBJ whole genome shotgun (WGS) entry which is preliminary data.</text>
</comment>
<organism evidence="1 2">
    <name type="scientific">Symbiodinium microadriaticum</name>
    <name type="common">Dinoflagellate</name>
    <name type="synonym">Zooxanthella microadriatica</name>
    <dbReference type="NCBI Taxonomy" id="2951"/>
    <lineage>
        <taxon>Eukaryota</taxon>
        <taxon>Sar</taxon>
        <taxon>Alveolata</taxon>
        <taxon>Dinophyceae</taxon>
        <taxon>Suessiales</taxon>
        <taxon>Symbiodiniaceae</taxon>
        <taxon>Symbiodinium</taxon>
    </lineage>
</organism>
<keyword evidence="2" id="KW-1185">Reference proteome</keyword>
<dbReference type="AlphaFoldDB" id="A0A1Q9BZR7"/>